<evidence type="ECO:0000256" key="3">
    <source>
        <dbReference type="ARBA" id="ARBA00022448"/>
    </source>
</evidence>
<keyword evidence="3 11" id="KW-0813">Transport</keyword>
<evidence type="ECO:0000256" key="4">
    <source>
        <dbReference type="ARBA" id="ARBA00022692"/>
    </source>
</evidence>
<evidence type="ECO:0000256" key="8">
    <source>
        <dbReference type="ARBA" id="ARBA00023128"/>
    </source>
</evidence>
<dbReference type="InterPro" id="IPR050391">
    <property type="entry name" value="Mito_Metabolite_Transporter"/>
</dbReference>
<dbReference type="InterPro" id="IPR018108">
    <property type="entry name" value="MCP_transmembrane"/>
</dbReference>
<comment type="caution">
    <text evidence="12">The sequence shown here is derived from an EMBL/GenBank/DDBJ whole genome shotgun (WGS) entry which is preliminary data.</text>
</comment>
<dbReference type="PROSITE" id="PS50920">
    <property type="entry name" value="SOLCAR"/>
    <property type="match status" value="3"/>
</dbReference>
<organism evidence="12 13">
    <name type="scientific">Hypsibius exemplaris</name>
    <name type="common">Freshwater tardigrade</name>
    <dbReference type="NCBI Taxonomy" id="2072580"/>
    <lineage>
        <taxon>Eukaryota</taxon>
        <taxon>Metazoa</taxon>
        <taxon>Ecdysozoa</taxon>
        <taxon>Tardigrada</taxon>
        <taxon>Eutardigrada</taxon>
        <taxon>Parachela</taxon>
        <taxon>Hypsibioidea</taxon>
        <taxon>Hypsibiidae</taxon>
        <taxon>Hypsibius</taxon>
    </lineage>
</organism>
<feature type="repeat" description="Solcar" evidence="10">
    <location>
        <begin position="229"/>
        <end position="320"/>
    </location>
</feature>
<dbReference type="Gene3D" id="1.50.40.10">
    <property type="entry name" value="Mitochondrial carrier domain"/>
    <property type="match status" value="1"/>
</dbReference>
<dbReference type="SUPFAM" id="SSF103506">
    <property type="entry name" value="Mitochondrial carrier"/>
    <property type="match status" value="1"/>
</dbReference>
<evidence type="ECO:0000313" key="13">
    <source>
        <dbReference type="Proteomes" id="UP000192578"/>
    </source>
</evidence>
<keyword evidence="9 10" id="KW-0472">Membrane</keyword>
<evidence type="ECO:0000256" key="1">
    <source>
        <dbReference type="ARBA" id="ARBA00004448"/>
    </source>
</evidence>
<dbReference type="GO" id="GO:0005743">
    <property type="term" value="C:mitochondrial inner membrane"/>
    <property type="evidence" value="ECO:0007669"/>
    <property type="project" value="UniProtKB-SubCell"/>
</dbReference>
<dbReference type="EMBL" id="MTYJ01000072">
    <property type="protein sequence ID" value="OQV16575.1"/>
    <property type="molecule type" value="Genomic_DNA"/>
</dbReference>
<dbReference type="AlphaFoldDB" id="A0A1W0WN08"/>
<dbReference type="PANTHER" id="PTHR45618">
    <property type="entry name" value="MITOCHONDRIAL DICARBOXYLATE CARRIER-RELATED"/>
    <property type="match status" value="1"/>
</dbReference>
<evidence type="ECO:0000256" key="11">
    <source>
        <dbReference type="RuleBase" id="RU000488"/>
    </source>
</evidence>
<keyword evidence="4 10" id="KW-0812">Transmembrane</keyword>
<evidence type="ECO:0000256" key="7">
    <source>
        <dbReference type="ARBA" id="ARBA00022989"/>
    </source>
</evidence>
<comment type="subcellular location">
    <subcellularLocation>
        <location evidence="1">Mitochondrion inner membrane</location>
        <topology evidence="1">Multi-pass membrane protein</topology>
    </subcellularLocation>
</comment>
<keyword evidence="5" id="KW-0677">Repeat</keyword>
<proteinExistence type="inferred from homology"/>
<feature type="repeat" description="Solcar" evidence="10">
    <location>
        <begin position="128"/>
        <end position="220"/>
    </location>
</feature>
<feature type="repeat" description="Solcar" evidence="10">
    <location>
        <begin position="19"/>
        <end position="118"/>
    </location>
</feature>
<dbReference type="InterPro" id="IPR023395">
    <property type="entry name" value="MCP_dom_sf"/>
</dbReference>
<keyword evidence="6" id="KW-0999">Mitochondrion inner membrane</keyword>
<evidence type="ECO:0000256" key="5">
    <source>
        <dbReference type="ARBA" id="ARBA00022737"/>
    </source>
</evidence>
<dbReference type="FunFam" id="1.50.40.10:FF:000062">
    <property type="entry name" value="mitochondrial uncoupling protein 3"/>
    <property type="match status" value="1"/>
</dbReference>
<accession>A0A1W0WN08</accession>
<sequence length="333" mass="36873">MIGLSQAQNKPALGTPASDPVVVKYVLSTASAFVAEFATYPLDLAKTRLQIQGERGSGQLTVTKLGRAPAYRGLFRTAAGIVSEEGVLKLWYGLSPALVRHAIYTGSRMTLYEKAREKIFHANAKDSIALWQAVVLGMSCGAFSQLLANPADVVKVMLQMEGKRRLEGKPARVLSMTHAFRTVIAESGYKGLMRGWAPNMQRAALVNLGDLTAYDTIKHFLLNRTSLIDSPVTHAMSSLFSGIIAAVFATPADVVKTRMMNQPFDEKGRPLYYKSSFQCLSKTIRDEGLLAIYKGFFPAWMRMGPWSLTFWMVYEQLRRLSRPPPEIGPDHVH</sequence>
<dbReference type="OrthoDB" id="756301at2759"/>
<evidence type="ECO:0000256" key="9">
    <source>
        <dbReference type="ARBA" id="ARBA00023136"/>
    </source>
</evidence>
<keyword evidence="8" id="KW-0496">Mitochondrion</keyword>
<keyword evidence="7" id="KW-1133">Transmembrane helix</keyword>
<comment type="similarity">
    <text evidence="2 11">Belongs to the mitochondrial carrier (TC 2.A.29) family.</text>
</comment>
<evidence type="ECO:0000256" key="6">
    <source>
        <dbReference type="ARBA" id="ARBA00022792"/>
    </source>
</evidence>
<evidence type="ECO:0000256" key="10">
    <source>
        <dbReference type="PROSITE-ProRule" id="PRU00282"/>
    </source>
</evidence>
<protein>
    <submittedName>
        <fullName evidence="12">Mitochondrial uncoupling protein 4</fullName>
    </submittedName>
</protein>
<gene>
    <name evidence="12" type="ORF">BV898_09248</name>
</gene>
<dbReference type="Pfam" id="PF00153">
    <property type="entry name" value="Mito_carr"/>
    <property type="match status" value="3"/>
</dbReference>
<evidence type="ECO:0000256" key="2">
    <source>
        <dbReference type="ARBA" id="ARBA00006375"/>
    </source>
</evidence>
<reference evidence="13" key="1">
    <citation type="submission" date="2017-01" db="EMBL/GenBank/DDBJ databases">
        <title>Comparative genomics of anhydrobiosis in the tardigrade Hypsibius dujardini.</title>
        <authorList>
            <person name="Yoshida Y."/>
            <person name="Koutsovoulos G."/>
            <person name="Laetsch D."/>
            <person name="Stevens L."/>
            <person name="Kumar S."/>
            <person name="Horikawa D."/>
            <person name="Ishino K."/>
            <person name="Komine S."/>
            <person name="Tomita M."/>
            <person name="Blaxter M."/>
            <person name="Arakawa K."/>
        </authorList>
    </citation>
    <scope>NUCLEOTIDE SEQUENCE [LARGE SCALE GENOMIC DNA]</scope>
    <source>
        <strain evidence="13">Z151</strain>
    </source>
</reference>
<keyword evidence="13" id="KW-1185">Reference proteome</keyword>
<dbReference type="Proteomes" id="UP000192578">
    <property type="component" value="Unassembled WGS sequence"/>
</dbReference>
<name>A0A1W0WN08_HYPEX</name>
<evidence type="ECO:0000313" key="12">
    <source>
        <dbReference type="EMBL" id="OQV16575.1"/>
    </source>
</evidence>